<proteinExistence type="predicted"/>
<dbReference type="EMBL" id="MKGL01000008">
    <property type="protein sequence ID" value="RNF12203.1"/>
    <property type="molecule type" value="Genomic_DNA"/>
</dbReference>
<keyword evidence="2" id="KW-1185">Reference proteome</keyword>
<reference evidence="1 2" key="1">
    <citation type="journal article" date="2018" name="BMC Genomics">
        <title>Genomic comparison of Trypanosoma conorhini and Trypanosoma rangeli to Trypanosoma cruzi strains of high and low virulence.</title>
        <authorList>
            <person name="Bradwell K.R."/>
            <person name="Koparde V.N."/>
            <person name="Matveyev A.V."/>
            <person name="Serrano M.G."/>
            <person name="Alves J.M."/>
            <person name="Parikh H."/>
            <person name="Huang B."/>
            <person name="Lee V."/>
            <person name="Espinosa-Alvarez O."/>
            <person name="Ortiz P.A."/>
            <person name="Costa-Martins A.G."/>
            <person name="Teixeira M.M."/>
            <person name="Buck G.A."/>
        </authorList>
    </citation>
    <scope>NUCLEOTIDE SEQUENCE [LARGE SCALE GENOMIC DNA]</scope>
    <source>
        <strain evidence="1 2">AM80</strain>
    </source>
</reference>
<evidence type="ECO:0000313" key="1">
    <source>
        <dbReference type="EMBL" id="RNF12203.1"/>
    </source>
</evidence>
<dbReference type="OrthoDB" id="240834at2759"/>
<dbReference type="AlphaFoldDB" id="A0A3R7KRJ5"/>
<sequence>MNPSERKLLVEELCDAMGRVVDLFFAGVNGYGAVCHTANQSRTTGDTLNALEGKGTLLQLQEKCAAFLREPVVKRDAGPLPYEQLLPLYPTLAAVRVRHVLVREYLLIAEEKVNHGGFLHRRSSSFMEDKCKANFFFSAKAM</sequence>
<accession>A0A3R7KRJ5</accession>
<dbReference type="RefSeq" id="XP_029242631.1">
    <property type="nucleotide sequence ID" value="XM_029377562.1"/>
</dbReference>
<dbReference type="Proteomes" id="UP000283634">
    <property type="component" value="Unassembled WGS sequence"/>
</dbReference>
<evidence type="ECO:0000313" key="2">
    <source>
        <dbReference type="Proteomes" id="UP000283634"/>
    </source>
</evidence>
<name>A0A3R7KRJ5_TRYRA</name>
<protein>
    <submittedName>
        <fullName evidence="1">Uncharacterized protein</fullName>
    </submittedName>
</protein>
<gene>
    <name evidence="1" type="ORF">TraAM80_00485</name>
</gene>
<comment type="caution">
    <text evidence="1">The sequence shown here is derived from an EMBL/GenBank/DDBJ whole genome shotgun (WGS) entry which is preliminary data.</text>
</comment>
<dbReference type="GeneID" id="40324418"/>
<organism evidence="1 2">
    <name type="scientific">Trypanosoma rangeli</name>
    <dbReference type="NCBI Taxonomy" id="5698"/>
    <lineage>
        <taxon>Eukaryota</taxon>
        <taxon>Discoba</taxon>
        <taxon>Euglenozoa</taxon>
        <taxon>Kinetoplastea</taxon>
        <taxon>Metakinetoplastina</taxon>
        <taxon>Trypanosomatida</taxon>
        <taxon>Trypanosomatidae</taxon>
        <taxon>Trypanosoma</taxon>
        <taxon>Herpetosoma</taxon>
    </lineage>
</organism>